<dbReference type="AlphaFoldDB" id="A0A2A9MBL6"/>
<proteinExistence type="predicted"/>
<feature type="region of interest" description="Disordered" evidence="1">
    <location>
        <begin position="738"/>
        <end position="769"/>
    </location>
</feature>
<feature type="compositionally biased region" description="Low complexity" evidence="1">
    <location>
        <begin position="96"/>
        <end position="105"/>
    </location>
</feature>
<dbReference type="Proteomes" id="UP000224006">
    <property type="component" value="Chromosome VI"/>
</dbReference>
<dbReference type="EMBL" id="NWUJ01000006">
    <property type="protein sequence ID" value="PFH34614.1"/>
    <property type="molecule type" value="Genomic_DNA"/>
</dbReference>
<feature type="region of interest" description="Disordered" evidence="1">
    <location>
        <begin position="192"/>
        <end position="524"/>
    </location>
</feature>
<feature type="compositionally biased region" description="Basic and acidic residues" evidence="1">
    <location>
        <begin position="60"/>
        <end position="87"/>
    </location>
</feature>
<feature type="region of interest" description="Disordered" evidence="1">
    <location>
        <begin position="29"/>
        <end position="151"/>
    </location>
</feature>
<evidence type="ECO:0000313" key="3">
    <source>
        <dbReference type="Proteomes" id="UP000224006"/>
    </source>
</evidence>
<feature type="compositionally biased region" description="Basic and acidic residues" evidence="1">
    <location>
        <begin position="589"/>
        <end position="606"/>
    </location>
</feature>
<dbReference type="RefSeq" id="XP_029218623.1">
    <property type="nucleotide sequence ID" value="XM_029365040.1"/>
</dbReference>
<feature type="compositionally biased region" description="Basic and acidic residues" evidence="1">
    <location>
        <begin position="221"/>
        <end position="234"/>
    </location>
</feature>
<dbReference type="KEGG" id="bbes:BESB_066470"/>
<evidence type="ECO:0000313" key="2">
    <source>
        <dbReference type="EMBL" id="PFH34614.1"/>
    </source>
</evidence>
<feature type="compositionally biased region" description="Low complexity" evidence="1">
    <location>
        <begin position="243"/>
        <end position="257"/>
    </location>
</feature>
<sequence>MEAAAGAQPSPARLEAQRGFRYEHCETLGAENGGGAAVVASGKQERHEVEAKKRRGSRGAGKDDELREEAVAVRYRGTEGSREGAPKRDRRGNRENGGNAVAGKKAQGRRGRRGRRAKGAHDLAQEETEGEGGATNAQEASSGDEDAARARGIEQVLREAADEAGAVEAMIAVAGGLRIRRTFRLSELFRSESRAQARANSPAAPRLQLEDEEAARQTNSSKEKRGEERGTREEEMGEAVEGARPPTRPTRALRTTAWGLPYSRKERNLARAAVSARRREDATEEDEGTRRRRPGAVAAAEAEGAPDAQGQGRGEGGRPRRRRRLRVPSPSRSAALAAAREACAGASGGVAPCSDAENSTQEREEIWLGEGNVCEAETRPRRNRRTLASSDEEAEFIERRGRDAQDAREGDEARRREAVGLSSGCCRDGAEEPYAATERPQKRRAESAPSRQNYLARASDADETGREEGGRGAASSDSVTHGRSVLPPPEKEKKGIAEGQGYRTAALRTEAKRRETRRAREDAKEKRKEFVCLRLLSAANLRLLLQRVPSEEFELHGFLSSARFIVTASPRLSQRRKRHEPAEGAESFARGEAENDEAGRATRSAREASASGTAQSAEAFEGSAPAPEAAEGAMSFSHEGTGFSSAWKSEGDVALRARAEGSGDETQPNLFPDRAPADPRGSEAQTQNGGREGGKHGFSEAPLMSLFAAGEESALKGGESGSGRSTVLSRLREGVESFRARSGEDERVRATEENSTGRQDSQEEEPSSWRQAVVDAKKLWIGSLLRPKMIAIATHLLEANGRDADLFSHRRFASFSGLQAAFLRAVGSSAAPEESPSPSSPSRFSRRCGEGAFASRLSSPAAASVLREGSLFSLALQSSSFFISAVAREAHAVDATALSSSVQRGCGAEHASVSLLTWTLREYLTEGDLCRLMCTCRLLRQELSHCAYWPSLVFRPLSSASSVSARGRRCRPSAEAQQEKIVELLSQPRFFSARAAFAAGEPTSRLRRLRLEMHLGASFGPSLHVTAVTCLHKVAAVAPNLVFLDLTGCEPLGAWCDGRSLLLHLRHLFPSLRAFVTSRGVEVAVSRDGPASKERGNSS</sequence>
<keyword evidence="3" id="KW-1185">Reference proteome</keyword>
<feature type="region of interest" description="Disordered" evidence="1">
    <location>
        <begin position="658"/>
        <end position="698"/>
    </location>
</feature>
<accession>A0A2A9MBL6</accession>
<gene>
    <name evidence="2" type="ORF">BESB_066470</name>
</gene>
<dbReference type="GeneID" id="40311573"/>
<feature type="compositionally biased region" description="Basic residues" evidence="1">
    <location>
        <begin position="106"/>
        <end position="118"/>
    </location>
</feature>
<organism evidence="2 3">
    <name type="scientific">Besnoitia besnoiti</name>
    <name type="common">Apicomplexan protozoan</name>
    <dbReference type="NCBI Taxonomy" id="94643"/>
    <lineage>
        <taxon>Eukaryota</taxon>
        <taxon>Sar</taxon>
        <taxon>Alveolata</taxon>
        <taxon>Apicomplexa</taxon>
        <taxon>Conoidasida</taxon>
        <taxon>Coccidia</taxon>
        <taxon>Eucoccidiorida</taxon>
        <taxon>Eimeriorina</taxon>
        <taxon>Sarcocystidae</taxon>
        <taxon>Besnoitia</taxon>
    </lineage>
</organism>
<feature type="compositionally biased region" description="Basic and acidic residues" evidence="1">
    <location>
        <begin position="509"/>
        <end position="524"/>
    </location>
</feature>
<dbReference type="STRING" id="94643.A0A2A9MBL6"/>
<comment type="caution">
    <text evidence="2">The sequence shown here is derived from an EMBL/GenBank/DDBJ whole genome shotgun (WGS) entry which is preliminary data.</text>
</comment>
<evidence type="ECO:0000256" key="1">
    <source>
        <dbReference type="SAM" id="MobiDB-lite"/>
    </source>
</evidence>
<feature type="compositionally biased region" description="Low complexity" evidence="1">
    <location>
        <begin position="607"/>
        <end position="633"/>
    </location>
</feature>
<reference evidence="2 3" key="1">
    <citation type="submission" date="2017-09" db="EMBL/GenBank/DDBJ databases">
        <title>Genome sequencing of Besnoitia besnoiti strain Bb-Ger1.</title>
        <authorList>
            <person name="Schares G."/>
            <person name="Venepally P."/>
            <person name="Lorenzi H.A."/>
        </authorList>
    </citation>
    <scope>NUCLEOTIDE SEQUENCE [LARGE SCALE GENOMIC DNA]</scope>
    <source>
        <strain evidence="2 3">Bb-Ger1</strain>
    </source>
</reference>
<feature type="compositionally biased region" description="Low complexity" evidence="1">
    <location>
        <begin position="327"/>
        <end position="345"/>
    </location>
</feature>
<feature type="region of interest" description="Disordered" evidence="1">
    <location>
        <begin position="571"/>
        <end position="645"/>
    </location>
</feature>
<name>A0A2A9MBL6_BESBE</name>
<feature type="compositionally biased region" description="Basic and acidic residues" evidence="1">
    <location>
        <begin position="396"/>
        <end position="418"/>
    </location>
</feature>
<feature type="compositionally biased region" description="Low complexity" evidence="1">
    <location>
        <begin position="295"/>
        <end position="310"/>
    </location>
</feature>
<protein>
    <submittedName>
        <fullName evidence="2">Uncharacterized protein</fullName>
    </submittedName>
</protein>
<feature type="compositionally biased region" description="Basic and acidic residues" evidence="1">
    <location>
        <begin position="738"/>
        <end position="752"/>
    </location>
</feature>
<dbReference type="OrthoDB" id="10462119at2759"/>
<feature type="compositionally biased region" description="Basic and acidic residues" evidence="1">
    <location>
        <begin position="459"/>
        <end position="470"/>
    </location>
</feature>
<dbReference type="VEuPathDB" id="ToxoDB:BESB_066470"/>